<dbReference type="CDD" id="cd03590">
    <property type="entry name" value="CLECT_DC-SIGN_like"/>
    <property type="match status" value="1"/>
</dbReference>
<dbReference type="Gene3D" id="3.10.100.10">
    <property type="entry name" value="Mannose-Binding Protein A, subunit A"/>
    <property type="match status" value="1"/>
</dbReference>
<dbReference type="SMART" id="SM00034">
    <property type="entry name" value="CLECT"/>
    <property type="match status" value="1"/>
</dbReference>
<dbReference type="SUPFAM" id="SSF56436">
    <property type="entry name" value="C-type lectin-like"/>
    <property type="match status" value="1"/>
</dbReference>
<accession>A0ABD0X0T1</accession>
<feature type="domain" description="C-type lectin" evidence="3">
    <location>
        <begin position="153"/>
        <end position="283"/>
    </location>
</feature>
<dbReference type="InterPro" id="IPR016186">
    <property type="entry name" value="C-type_lectin-like/link_sf"/>
</dbReference>
<dbReference type="InterPro" id="IPR033989">
    <property type="entry name" value="CD209-like_CTLD"/>
</dbReference>
<proteinExistence type="predicted"/>
<evidence type="ECO:0000256" key="2">
    <source>
        <dbReference type="SAM" id="Phobius"/>
    </source>
</evidence>
<sequence>MSEIIYSNVTFKKHMNKDAVAHGEMSKASTEHEEDVTYSDIRTGVKEEVKAEKERDACCDDPSLPVGSKVVTPERERQKVALITLMCVCVILLIVIILAVLCISNFAKMNDTLTVQQIQLTSELQQVKWNLSLVSDLLATAKGKQCSSGWEFFNESCYYFSKDKLTWEQSHYACIHDGGHLVIIQSQQEQDFIRKKVGKTDDKNSYWIGMRDTREEGVWVWIDNTTLNETNKYWDQHKGTNTPAEPNNWPPGEDCAQIGLRCLDQINCWFDFACERNSKRICEHRATDGPTLNNITQGP</sequence>
<dbReference type="GO" id="GO:0030246">
    <property type="term" value="F:carbohydrate binding"/>
    <property type="evidence" value="ECO:0007669"/>
    <property type="project" value="UniProtKB-KW"/>
</dbReference>
<dbReference type="EMBL" id="JAGEUA010000007">
    <property type="protein sequence ID" value="KAL0970122.1"/>
    <property type="molecule type" value="Genomic_DNA"/>
</dbReference>
<evidence type="ECO:0000256" key="1">
    <source>
        <dbReference type="ARBA" id="ARBA00022734"/>
    </source>
</evidence>
<reference evidence="4 5" key="1">
    <citation type="submission" date="2024-06" db="EMBL/GenBank/DDBJ databases">
        <authorList>
            <person name="Pan Q."/>
            <person name="Wen M."/>
            <person name="Jouanno E."/>
            <person name="Zahm M."/>
            <person name="Klopp C."/>
            <person name="Cabau C."/>
            <person name="Louis A."/>
            <person name="Berthelot C."/>
            <person name="Parey E."/>
            <person name="Roest Crollius H."/>
            <person name="Montfort J."/>
            <person name="Robinson-Rechavi M."/>
            <person name="Bouchez O."/>
            <person name="Lampietro C."/>
            <person name="Lopez Roques C."/>
            <person name="Donnadieu C."/>
            <person name="Postlethwait J."/>
            <person name="Bobe J."/>
            <person name="Verreycken H."/>
            <person name="Guiguen Y."/>
        </authorList>
    </citation>
    <scope>NUCLEOTIDE SEQUENCE [LARGE SCALE GENOMIC DNA]</scope>
    <source>
        <strain evidence="4">Up_M1</strain>
        <tissue evidence="4">Testis</tissue>
    </source>
</reference>
<dbReference type="Pfam" id="PF00059">
    <property type="entry name" value="Lectin_C"/>
    <property type="match status" value="1"/>
</dbReference>
<keyword evidence="2" id="KW-0472">Membrane</keyword>
<dbReference type="InterPro" id="IPR001304">
    <property type="entry name" value="C-type_lectin-like"/>
</dbReference>
<evidence type="ECO:0000259" key="3">
    <source>
        <dbReference type="PROSITE" id="PS50041"/>
    </source>
</evidence>
<evidence type="ECO:0000313" key="4">
    <source>
        <dbReference type="EMBL" id="KAL0970122.1"/>
    </source>
</evidence>
<evidence type="ECO:0000313" key="5">
    <source>
        <dbReference type="Proteomes" id="UP001557470"/>
    </source>
</evidence>
<organism evidence="4 5">
    <name type="scientific">Umbra pygmaea</name>
    <name type="common">Eastern mudminnow</name>
    <dbReference type="NCBI Taxonomy" id="75934"/>
    <lineage>
        <taxon>Eukaryota</taxon>
        <taxon>Metazoa</taxon>
        <taxon>Chordata</taxon>
        <taxon>Craniata</taxon>
        <taxon>Vertebrata</taxon>
        <taxon>Euteleostomi</taxon>
        <taxon>Actinopterygii</taxon>
        <taxon>Neopterygii</taxon>
        <taxon>Teleostei</taxon>
        <taxon>Protacanthopterygii</taxon>
        <taxon>Esociformes</taxon>
        <taxon>Umbridae</taxon>
        <taxon>Umbra</taxon>
    </lineage>
</organism>
<name>A0ABD0X0T1_UMBPY</name>
<comment type="caution">
    <text evidence="4">The sequence shown here is derived from an EMBL/GenBank/DDBJ whole genome shotgun (WGS) entry which is preliminary data.</text>
</comment>
<keyword evidence="1" id="KW-0430">Lectin</keyword>
<dbReference type="PROSITE" id="PS50041">
    <property type="entry name" value="C_TYPE_LECTIN_2"/>
    <property type="match status" value="1"/>
</dbReference>
<feature type="transmembrane region" description="Helical" evidence="2">
    <location>
        <begin position="80"/>
        <end position="101"/>
    </location>
</feature>
<gene>
    <name evidence="4" type="ORF">UPYG_G00237470</name>
</gene>
<dbReference type="InterPro" id="IPR050111">
    <property type="entry name" value="C-type_lectin/snaclec_domain"/>
</dbReference>
<dbReference type="InterPro" id="IPR016187">
    <property type="entry name" value="CTDL_fold"/>
</dbReference>
<keyword evidence="2" id="KW-0812">Transmembrane</keyword>
<keyword evidence="2" id="KW-1133">Transmembrane helix</keyword>
<dbReference type="PANTHER" id="PTHR22803">
    <property type="entry name" value="MANNOSE, PHOSPHOLIPASE, LECTIN RECEPTOR RELATED"/>
    <property type="match status" value="1"/>
</dbReference>
<dbReference type="Proteomes" id="UP001557470">
    <property type="component" value="Unassembled WGS sequence"/>
</dbReference>
<keyword evidence="5" id="KW-1185">Reference proteome</keyword>
<protein>
    <recommendedName>
        <fullName evidence="3">C-type lectin domain-containing protein</fullName>
    </recommendedName>
</protein>
<dbReference type="AlphaFoldDB" id="A0ABD0X0T1"/>